<dbReference type="PANTHER" id="PTHR48079">
    <property type="entry name" value="PROTEIN YEEZ"/>
    <property type="match status" value="1"/>
</dbReference>
<evidence type="ECO:0000313" key="3">
    <source>
        <dbReference type="Proteomes" id="UP000002258"/>
    </source>
</evidence>
<accession>A3M0N2</accession>
<dbReference type="AlphaFoldDB" id="A3M0N2"/>
<evidence type="ECO:0000259" key="1">
    <source>
        <dbReference type="Pfam" id="PF01370"/>
    </source>
</evidence>
<dbReference type="InterPro" id="IPR001509">
    <property type="entry name" value="Epimerase_deHydtase"/>
</dbReference>
<dbReference type="eggNOG" id="KOG1502">
    <property type="taxonomic scope" value="Eukaryota"/>
</dbReference>
<dbReference type="InterPro" id="IPR036291">
    <property type="entry name" value="NAD(P)-bd_dom_sf"/>
</dbReference>
<dbReference type="Proteomes" id="UP000002258">
    <property type="component" value="Chromosome 8"/>
</dbReference>
<dbReference type="InterPro" id="IPR051783">
    <property type="entry name" value="NAD(P)-dependent_oxidoreduct"/>
</dbReference>
<organism evidence="2 3">
    <name type="scientific">Scheffersomyces stipitis (strain ATCC 58785 / CBS 6054 / NBRC 10063 / NRRL Y-11545)</name>
    <name type="common">Yeast</name>
    <name type="synonym">Pichia stipitis</name>
    <dbReference type="NCBI Taxonomy" id="322104"/>
    <lineage>
        <taxon>Eukaryota</taxon>
        <taxon>Fungi</taxon>
        <taxon>Dikarya</taxon>
        <taxon>Ascomycota</taxon>
        <taxon>Saccharomycotina</taxon>
        <taxon>Pichiomycetes</taxon>
        <taxon>Debaryomycetaceae</taxon>
        <taxon>Scheffersomyces</taxon>
    </lineage>
</organism>
<evidence type="ECO:0000313" key="2">
    <source>
        <dbReference type="EMBL" id="ABN68733.1"/>
    </source>
</evidence>
<dbReference type="InParanoid" id="A3M0N2"/>
<dbReference type="EMBL" id="CP000502">
    <property type="protein sequence ID" value="ABN68733.1"/>
    <property type="molecule type" value="Genomic_DNA"/>
</dbReference>
<feature type="domain" description="NAD-dependent epimerase/dehydratase" evidence="1">
    <location>
        <begin position="4"/>
        <end position="234"/>
    </location>
</feature>
<dbReference type="FunCoup" id="A3M0N2">
    <property type="interactions" value="23"/>
</dbReference>
<dbReference type="Gene3D" id="3.40.50.720">
    <property type="entry name" value="NAD(P)-binding Rossmann-like Domain"/>
    <property type="match status" value="1"/>
</dbReference>
<dbReference type="HOGENOM" id="CLU_007383_12_2_1"/>
<gene>
    <name evidence="2" type="primary">CAD5</name>
    <name evidence="2" type="ORF">PICST_68551</name>
</gene>
<sequence length="351" mass="39090">MSKVFITGATGYIGGQVLYELLNNKDGRKYDVTALVRSQQKAEKLLIGTNNQISTVIGSLDDVDFIKQQVEANDIIINTANVDHVPSAQAVSDALVASKDKKIYIHTSGTSILGDGLSPDKGDSHKVYSDKYSIDEINSFPDTQPHRPVDRIVLDIHNKNPNVQVVVICPSTIYGISNGYDNLVSAQVPLLITSFVKYGKGYTVYKGDEIWNHIHIKDLGDLYYLILTKLQSGEDIPVNGTGYYFGSLAIEGEETISNEPSSIEHRWRQVSEVVAEKLFTKGLIGSKEVVSLEPQEIAKINDSEWSPFYWGTYSRSRGDNGYAIGWKPKFTSNKEFFDSFDADIDYLVKRN</sequence>
<dbReference type="RefSeq" id="XP_001386762.1">
    <property type="nucleotide sequence ID" value="XM_001386725.1"/>
</dbReference>
<dbReference type="PANTHER" id="PTHR48079:SF6">
    <property type="entry name" value="NAD(P)-BINDING DOMAIN-CONTAINING PROTEIN-RELATED"/>
    <property type="match status" value="1"/>
</dbReference>
<dbReference type="GO" id="GO:0004029">
    <property type="term" value="F:aldehyde dehydrogenase (NAD+) activity"/>
    <property type="evidence" value="ECO:0007669"/>
    <property type="project" value="TreeGrafter"/>
</dbReference>
<dbReference type="SUPFAM" id="SSF51735">
    <property type="entry name" value="NAD(P)-binding Rossmann-fold domains"/>
    <property type="match status" value="1"/>
</dbReference>
<dbReference type="GeneID" id="4841105"/>
<dbReference type="STRING" id="322104.A3M0N2"/>
<dbReference type="OrthoDB" id="10262413at2759"/>
<name>A3M0N2_PICST</name>
<dbReference type="OMA" id="EWGYEMA"/>
<dbReference type="Pfam" id="PF01370">
    <property type="entry name" value="Epimerase"/>
    <property type="match status" value="1"/>
</dbReference>
<proteinExistence type="predicted"/>
<dbReference type="KEGG" id="pic:PICST_68551"/>
<dbReference type="GO" id="GO:0005737">
    <property type="term" value="C:cytoplasm"/>
    <property type="evidence" value="ECO:0007669"/>
    <property type="project" value="TreeGrafter"/>
</dbReference>
<keyword evidence="3" id="KW-1185">Reference proteome</keyword>
<reference evidence="2 3" key="1">
    <citation type="journal article" date="2007" name="Nat. Biotechnol.">
        <title>Genome sequence of the lignocellulose-bioconverting and xylose-fermenting yeast Pichia stipitis.</title>
        <authorList>
            <person name="Jeffries T.W."/>
            <person name="Grigoriev I.V."/>
            <person name="Grimwood J."/>
            <person name="Laplaza J.M."/>
            <person name="Aerts A."/>
            <person name="Salamov A."/>
            <person name="Schmutz J."/>
            <person name="Lindquist E."/>
            <person name="Dehal P."/>
            <person name="Shapiro H."/>
            <person name="Jin Y.S."/>
            <person name="Passoth V."/>
            <person name="Richardson P.M."/>
        </authorList>
    </citation>
    <scope>NUCLEOTIDE SEQUENCE [LARGE SCALE GENOMIC DNA]</scope>
    <source>
        <strain evidence="3">ATCC 58785 / CBS 6054 / NBRC 10063 / NRRL Y-11545</strain>
    </source>
</reference>
<protein>
    <submittedName>
        <fullName evidence="2">Dehydrogenase</fullName>
    </submittedName>
</protein>